<dbReference type="SUPFAM" id="SSF57716">
    <property type="entry name" value="Glucocorticoid receptor-like (DNA-binding domain)"/>
    <property type="match status" value="1"/>
</dbReference>
<feature type="compositionally biased region" description="Basic residues" evidence="1">
    <location>
        <begin position="321"/>
        <end position="330"/>
    </location>
</feature>
<dbReference type="GO" id="GO:0019104">
    <property type="term" value="F:DNA N-glycosylase activity"/>
    <property type="evidence" value="ECO:0007669"/>
    <property type="project" value="InterPro"/>
</dbReference>
<feature type="domain" description="Formamidopyrimidine-DNA glycosylase catalytic" evidence="2">
    <location>
        <begin position="2"/>
        <end position="117"/>
    </location>
</feature>
<accession>A0A9D4KBY4</accession>
<dbReference type="PANTHER" id="PTHR22993">
    <property type="entry name" value="FORMAMIDOPYRIMIDINE-DNA GLYCOSYLASE"/>
    <property type="match status" value="1"/>
</dbReference>
<dbReference type="AlphaFoldDB" id="A0A9D4KBY4"/>
<name>A0A9D4KBY4_DREPO</name>
<dbReference type="PROSITE" id="PS51068">
    <property type="entry name" value="FPG_CAT"/>
    <property type="match status" value="1"/>
</dbReference>
<feature type="compositionally biased region" description="Polar residues" evidence="1">
    <location>
        <begin position="337"/>
        <end position="348"/>
    </location>
</feature>
<protein>
    <recommendedName>
        <fullName evidence="2">Formamidopyrimidine-DNA glycosylase catalytic domain-containing protein</fullName>
    </recommendedName>
</protein>
<dbReference type="SMART" id="SM00898">
    <property type="entry name" value="Fapy_DNA_glyco"/>
    <property type="match status" value="1"/>
</dbReference>
<dbReference type="OrthoDB" id="6260718at2759"/>
<dbReference type="GO" id="GO:0003906">
    <property type="term" value="F:DNA-(apurinic or apyrimidinic site) endonuclease activity"/>
    <property type="evidence" value="ECO:0007669"/>
    <property type="project" value="InterPro"/>
</dbReference>
<feature type="compositionally biased region" description="Basic and acidic residues" evidence="1">
    <location>
        <begin position="292"/>
        <end position="308"/>
    </location>
</feature>
<dbReference type="PANTHER" id="PTHR22993:SF27">
    <property type="entry name" value="ENDONUCLEASE 8-LIKE 1"/>
    <property type="match status" value="1"/>
</dbReference>
<dbReference type="Gene3D" id="1.10.8.50">
    <property type="match status" value="1"/>
</dbReference>
<dbReference type="InterPro" id="IPR010979">
    <property type="entry name" value="Ribosomal_uS13-like_H2TH"/>
</dbReference>
<dbReference type="Pfam" id="PF01149">
    <property type="entry name" value="Fapy_DNA_glyco"/>
    <property type="match status" value="1"/>
</dbReference>
<dbReference type="GO" id="GO:0008270">
    <property type="term" value="F:zinc ion binding"/>
    <property type="evidence" value="ECO:0007669"/>
    <property type="project" value="InterPro"/>
</dbReference>
<dbReference type="InterPro" id="IPR035937">
    <property type="entry name" value="FPG_N"/>
</dbReference>
<dbReference type="GO" id="GO:0006284">
    <property type="term" value="P:base-excision repair"/>
    <property type="evidence" value="ECO:0007669"/>
    <property type="project" value="InterPro"/>
</dbReference>
<evidence type="ECO:0000313" key="3">
    <source>
        <dbReference type="EMBL" id="KAH3836694.1"/>
    </source>
</evidence>
<keyword evidence="4" id="KW-1185">Reference proteome</keyword>
<reference evidence="3" key="2">
    <citation type="submission" date="2020-11" db="EMBL/GenBank/DDBJ databases">
        <authorList>
            <person name="McCartney M.A."/>
            <person name="Auch B."/>
            <person name="Kono T."/>
            <person name="Mallez S."/>
            <person name="Becker A."/>
            <person name="Gohl D.M."/>
            <person name="Silverstein K.A.T."/>
            <person name="Koren S."/>
            <person name="Bechman K.B."/>
            <person name="Herman A."/>
            <person name="Abrahante J.E."/>
            <person name="Garbe J."/>
        </authorList>
    </citation>
    <scope>NUCLEOTIDE SEQUENCE</scope>
    <source>
        <strain evidence="3">Duluth1</strain>
        <tissue evidence="3">Whole animal</tissue>
    </source>
</reference>
<organism evidence="3 4">
    <name type="scientific">Dreissena polymorpha</name>
    <name type="common">Zebra mussel</name>
    <name type="synonym">Mytilus polymorpha</name>
    <dbReference type="NCBI Taxonomy" id="45954"/>
    <lineage>
        <taxon>Eukaryota</taxon>
        <taxon>Metazoa</taxon>
        <taxon>Spiralia</taxon>
        <taxon>Lophotrochozoa</taxon>
        <taxon>Mollusca</taxon>
        <taxon>Bivalvia</taxon>
        <taxon>Autobranchia</taxon>
        <taxon>Heteroconchia</taxon>
        <taxon>Euheterodonta</taxon>
        <taxon>Imparidentia</taxon>
        <taxon>Neoheterodontei</taxon>
        <taxon>Myida</taxon>
        <taxon>Dreissenoidea</taxon>
        <taxon>Dreissenidae</taxon>
        <taxon>Dreissena</taxon>
    </lineage>
</organism>
<dbReference type="InterPro" id="IPR015371">
    <property type="entry name" value="Endonuclease-VIII_DNA-bd"/>
</dbReference>
<feature type="compositionally biased region" description="Basic and acidic residues" evidence="1">
    <location>
        <begin position="409"/>
        <end position="420"/>
    </location>
</feature>
<dbReference type="SUPFAM" id="SSF46946">
    <property type="entry name" value="S13-like H2TH domain"/>
    <property type="match status" value="1"/>
</dbReference>
<dbReference type="GO" id="GO:0005634">
    <property type="term" value="C:nucleus"/>
    <property type="evidence" value="ECO:0007669"/>
    <property type="project" value="TreeGrafter"/>
</dbReference>
<dbReference type="EMBL" id="JAIWYP010000004">
    <property type="protein sequence ID" value="KAH3836694.1"/>
    <property type="molecule type" value="Genomic_DNA"/>
</dbReference>
<dbReference type="Pfam" id="PF09292">
    <property type="entry name" value="Neil1-DNA_bind"/>
    <property type="match status" value="1"/>
</dbReference>
<sequence length="499" mass="56167">MPEGPEIHLSSHFINSVCKGRLFGPISKSEISKNPPVATPFEKFTITASSRGKELKVSLLENLSGTGKLDILFTFGLAGKFDWIDADRLEKHSHLNFITCDDQPKKALSFIDYMRFGKWVPGADFSFKERGPCPLLEYSDFRKHVLSNLSNAAFNKPICEALLNQKFFNGIGNYLRAEVLHRANIPPFVCARTVLESLSENAVVKSEEPDLLQLCSVLQQEVVQLEGSWYDGSDLNDTSNAFNSWLQCYYKEGMKNTVDHNKRTIWYSGPLGPMAPKDGKVRARKVSKKKKAKDEEHEGNVKEEKADGEIELVISDEASKSRSKRAKGKKRTEQIKVKTSAQDFTGNKNTKHQQQEAFKAVEDFTDGIQKPASKRRKNVVEKKSEPSNEKQSSKDRSRKRKVTSTSNIKNEEKECSEANDSKQNLLPSKALQSGGLEETGQPNDVEDSSKKKKKRNTKPRTAPNSKPVLTDDAPDRPSSAKRSRLSRNTLQRSRSKSRR</sequence>
<dbReference type="SUPFAM" id="SSF81624">
    <property type="entry name" value="N-terminal domain of MutM-like DNA repair proteins"/>
    <property type="match status" value="1"/>
</dbReference>
<dbReference type="Proteomes" id="UP000828390">
    <property type="component" value="Unassembled WGS sequence"/>
</dbReference>
<dbReference type="InterPro" id="IPR012319">
    <property type="entry name" value="FPG_cat"/>
</dbReference>
<comment type="caution">
    <text evidence="3">The sequence shown here is derived from an EMBL/GenBank/DDBJ whole genome shotgun (WGS) entry which is preliminary data.</text>
</comment>
<dbReference type="GO" id="GO:0003676">
    <property type="term" value="F:nucleic acid binding"/>
    <property type="evidence" value="ECO:0007669"/>
    <property type="project" value="InterPro"/>
</dbReference>
<proteinExistence type="predicted"/>
<feature type="compositionally biased region" description="Basic and acidic residues" evidence="1">
    <location>
        <begin position="378"/>
        <end position="395"/>
    </location>
</feature>
<feature type="compositionally biased region" description="Basic residues" evidence="1">
    <location>
        <begin position="282"/>
        <end position="291"/>
    </location>
</feature>
<evidence type="ECO:0000256" key="1">
    <source>
        <dbReference type="SAM" id="MobiDB-lite"/>
    </source>
</evidence>
<evidence type="ECO:0000259" key="2">
    <source>
        <dbReference type="PROSITE" id="PS51068"/>
    </source>
</evidence>
<dbReference type="Gene3D" id="3.20.190.10">
    <property type="entry name" value="MutM-like, N-terminal"/>
    <property type="match status" value="1"/>
</dbReference>
<reference evidence="3" key="1">
    <citation type="journal article" date="2019" name="bioRxiv">
        <title>The Genome of the Zebra Mussel, Dreissena polymorpha: A Resource for Invasive Species Research.</title>
        <authorList>
            <person name="McCartney M.A."/>
            <person name="Auch B."/>
            <person name="Kono T."/>
            <person name="Mallez S."/>
            <person name="Zhang Y."/>
            <person name="Obille A."/>
            <person name="Becker A."/>
            <person name="Abrahante J.E."/>
            <person name="Garbe J."/>
            <person name="Badalamenti J.P."/>
            <person name="Herman A."/>
            <person name="Mangelson H."/>
            <person name="Liachko I."/>
            <person name="Sullivan S."/>
            <person name="Sone E.D."/>
            <person name="Koren S."/>
            <person name="Silverstein K.A.T."/>
            <person name="Beckman K.B."/>
            <person name="Gohl D.M."/>
        </authorList>
    </citation>
    <scope>NUCLEOTIDE SEQUENCE</scope>
    <source>
        <strain evidence="3">Duluth1</strain>
        <tissue evidence="3">Whole animal</tissue>
    </source>
</reference>
<feature type="region of interest" description="Disordered" evidence="1">
    <location>
        <begin position="269"/>
        <end position="499"/>
    </location>
</feature>
<gene>
    <name evidence="3" type="ORF">DPMN_110066</name>
</gene>
<evidence type="ECO:0000313" key="4">
    <source>
        <dbReference type="Proteomes" id="UP000828390"/>
    </source>
</evidence>